<dbReference type="InterPro" id="IPR020471">
    <property type="entry name" value="AKR"/>
</dbReference>
<feature type="domain" description="NADP-dependent oxidoreductase" evidence="2">
    <location>
        <begin position="17"/>
        <end position="313"/>
    </location>
</feature>
<dbReference type="InterPro" id="IPR036812">
    <property type="entry name" value="NAD(P)_OxRdtase_dom_sf"/>
</dbReference>
<reference evidence="3 4" key="1">
    <citation type="submission" date="2019-11" db="EMBL/GenBank/DDBJ databases">
        <title>Metabolism of dissolved organic matter in forest soils.</title>
        <authorList>
            <person name="Cyle K.T."/>
            <person name="Wilhelm R.C."/>
            <person name="Martinez C.E."/>
        </authorList>
    </citation>
    <scope>NUCLEOTIDE SEQUENCE [LARGE SCALE GENOMIC DNA]</scope>
    <source>
        <strain evidence="3 4">5N</strain>
    </source>
</reference>
<dbReference type="PRINTS" id="PR00069">
    <property type="entry name" value="ALDKETRDTASE"/>
</dbReference>
<dbReference type="InterPro" id="IPR023210">
    <property type="entry name" value="NADP_OxRdtase_dom"/>
</dbReference>
<keyword evidence="1" id="KW-0560">Oxidoreductase</keyword>
<accession>A0A972SIF9</accession>
<evidence type="ECO:0000259" key="2">
    <source>
        <dbReference type="Pfam" id="PF00248"/>
    </source>
</evidence>
<gene>
    <name evidence="3" type="ORF">GNZ13_15905</name>
</gene>
<dbReference type="EMBL" id="WOEZ01000079">
    <property type="protein sequence ID" value="NPT56039.1"/>
    <property type="molecule type" value="Genomic_DNA"/>
</dbReference>
<evidence type="ECO:0000313" key="4">
    <source>
        <dbReference type="Proteomes" id="UP000655523"/>
    </source>
</evidence>
<dbReference type="AlphaFoldDB" id="A0A972SIF9"/>
<dbReference type="PANTHER" id="PTHR43364">
    <property type="entry name" value="NADH-SPECIFIC METHYLGLYOXAL REDUCTASE-RELATED"/>
    <property type="match status" value="1"/>
</dbReference>
<dbReference type="PANTHER" id="PTHR43364:SF6">
    <property type="entry name" value="OXIDOREDUCTASE-RELATED"/>
    <property type="match status" value="1"/>
</dbReference>
<evidence type="ECO:0000313" key="3">
    <source>
        <dbReference type="EMBL" id="NPT56039.1"/>
    </source>
</evidence>
<organism evidence="3 4">
    <name type="scientific">Paraburkholderia elongata</name>
    <dbReference type="NCBI Taxonomy" id="2675747"/>
    <lineage>
        <taxon>Bacteria</taxon>
        <taxon>Pseudomonadati</taxon>
        <taxon>Pseudomonadota</taxon>
        <taxon>Betaproteobacteria</taxon>
        <taxon>Burkholderiales</taxon>
        <taxon>Burkholderiaceae</taxon>
        <taxon>Paraburkholderia</taxon>
    </lineage>
</organism>
<comment type="caution">
    <text evidence="3">The sequence shown here is derived from an EMBL/GenBank/DDBJ whole genome shotgun (WGS) entry which is preliminary data.</text>
</comment>
<protein>
    <submittedName>
        <fullName evidence="3">Aldo/keto reductase</fullName>
    </submittedName>
</protein>
<dbReference type="GO" id="GO:0005829">
    <property type="term" value="C:cytosol"/>
    <property type="evidence" value="ECO:0007669"/>
    <property type="project" value="UniProtKB-ARBA"/>
</dbReference>
<dbReference type="RefSeq" id="WP_172166021.1">
    <property type="nucleotide sequence ID" value="NZ_WOEZ01000079.1"/>
</dbReference>
<evidence type="ECO:0000256" key="1">
    <source>
        <dbReference type="ARBA" id="ARBA00023002"/>
    </source>
</evidence>
<dbReference type="SUPFAM" id="SSF51430">
    <property type="entry name" value="NAD(P)-linked oxidoreductase"/>
    <property type="match status" value="1"/>
</dbReference>
<dbReference type="FunFam" id="3.20.20.100:FF:000004">
    <property type="entry name" value="Oxidoreductase, aldo/keto reductase"/>
    <property type="match status" value="1"/>
</dbReference>
<dbReference type="Proteomes" id="UP000655523">
    <property type="component" value="Unassembled WGS sequence"/>
</dbReference>
<keyword evidence="4" id="KW-1185">Reference proteome</keyword>
<dbReference type="Pfam" id="PF00248">
    <property type="entry name" value="Aldo_ket_red"/>
    <property type="match status" value="1"/>
</dbReference>
<dbReference type="InterPro" id="IPR050523">
    <property type="entry name" value="AKR_Detox_Biosynth"/>
</dbReference>
<dbReference type="GO" id="GO:0016491">
    <property type="term" value="F:oxidoreductase activity"/>
    <property type="evidence" value="ECO:0007669"/>
    <property type="project" value="UniProtKB-KW"/>
</dbReference>
<dbReference type="Gene3D" id="3.20.20.100">
    <property type="entry name" value="NADP-dependent oxidoreductase domain"/>
    <property type="match status" value="1"/>
</dbReference>
<proteinExistence type="predicted"/>
<sequence>MDQRKLGHTGINVAPFALGGNVFGWTADEAASFSILDAFSSSGFNLIDTADVYANWIPGLKGGESETILGKWLARSGKRDKIVLATKVGMEMGPGQKGLSKQYITEAVEASLRRLNTDYIDLYQSHEDDAGTPLEETLDTYDRLIKQGKVRAIGASNYTATRLEKSRQVSSSKGLPAYQTFQPHYNLYDRAEFESAARGVCEKYSIGVLSYFSLANGFLTGKYRTSGDLGNSARSDAVKPYMNARGMRILAALDEVGRGLGKTPAQIALAWLIAQPTIAAPIASATSLDQLDDLMAAAHVRLPSEAIAMLNKASD</sequence>
<name>A0A972SIF9_9BURK</name>
<dbReference type="CDD" id="cd19081">
    <property type="entry name" value="AKR_AKR9C1"/>
    <property type="match status" value="1"/>
</dbReference>